<dbReference type="Pfam" id="PF12476">
    <property type="entry name" value="DUF3696"/>
    <property type="match status" value="1"/>
</dbReference>
<protein>
    <submittedName>
        <fullName evidence="4">DUF3696 domain-containing protein</fullName>
    </submittedName>
</protein>
<dbReference type="Proteomes" id="UP000483379">
    <property type="component" value="Unassembled WGS sequence"/>
</dbReference>
<organism evidence="4 5">
    <name type="scientific">Thiorhodococcus minor</name>
    <dbReference type="NCBI Taxonomy" id="57489"/>
    <lineage>
        <taxon>Bacteria</taxon>
        <taxon>Pseudomonadati</taxon>
        <taxon>Pseudomonadota</taxon>
        <taxon>Gammaproteobacteria</taxon>
        <taxon>Chromatiales</taxon>
        <taxon>Chromatiaceae</taxon>
        <taxon>Thiorhodococcus</taxon>
    </lineage>
</organism>
<dbReference type="GO" id="GO:0016887">
    <property type="term" value="F:ATP hydrolysis activity"/>
    <property type="evidence" value="ECO:0007669"/>
    <property type="project" value="InterPro"/>
</dbReference>
<sequence length="564" mass="62862">MRIKAITLENFKGVRDPVRIELKPITLLFGPNSAGKSTILQALHYLREILERGNLDPDLTIGGGALDLGGFKSLVHGHDLGTAIRLKLEVDLGDAVGTEVLPLNSGFHLADHDFSELLVRYLIGESEEYQDWAVVESIGVGLEVRWSADLRAPYVSRLELDLNDDPVCAIVSPPAPNRALLQDLNFDHPLLQTALDPYDPDALREQGDPLPPSPLEVALRAWSTEMSLDLVERSDLESPVRVSLETHHGALPSLKGEVSFGLRDPDIKKAVREERTARILAARALLNELIQGPLCIARDCLAHVLYIGPLRQIPVRAFRPRVSPDQTRWANGLAAWDRLYTSEGSSLVDRTNDWLLNRLDTGYQIERREFLEVPLPSAFAQLFERGLTEDDLPDLEELYQELPVRGSLGLRDVKTGVALEPSDVGVGLSQIIPVIVAAEATRKGLIAIEQPELHVHPAVQVGLGDLFAHQLHREDQIPGEEINFLIETHSEHLMLRLLRRIRETTDQELEPGAPSLSKDDVAVYYCETRSAGIHISPPLRIDEDGEFQDRWPAGFFPERMKELI</sequence>
<dbReference type="RefSeq" id="WP_164450418.1">
    <property type="nucleotide sequence ID" value="NZ_JAAIJQ010000001.1"/>
</dbReference>
<accession>A0A6M0JS81</accession>
<keyword evidence="5" id="KW-1185">Reference proteome</keyword>
<feature type="domain" description="Endonuclease GajA/Old nuclease/RecF-like AAA" evidence="2">
    <location>
        <begin position="1"/>
        <end position="46"/>
    </location>
</feature>
<name>A0A6M0JS81_9GAMM</name>
<dbReference type="InterPro" id="IPR003959">
    <property type="entry name" value="ATPase_AAA_core"/>
</dbReference>
<feature type="domain" description="DUF3696" evidence="1">
    <location>
        <begin position="517"/>
        <end position="563"/>
    </location>
</feature>
<dbReference type="GO" id="GO:0005524">
    <property type="term" value="F:ATP binding"/>
    <property type="evidence" value="ECO:0007669"/>
    <property type="project" value="InterPro"/>
</dbReference>
<evidence type="ECO:0000313" key="5">
    <source>
        <dbReference type="Proteomes" id="UP000483379"/>
    </source>
</evidence>
<feature type="domain" description="ATPase AAA-type core" evidence="3">
    <location>
        <begin position="363"/>
        <end position="494"/>
    </location>
</feature>
<comment type="caution">
    <text evidence="4">The sequence shown here is derived from an EMBL/GenBank/DDBJ whole genome shotgun (WGS) entry which is preliminary data.</text>
</comment>
<dbReference type="AlphaFoldDB" id="A0A6M0JS81"/>
<evidence type="ECO:0000259" key="2">
    <source>
        <dbReference type="Pfam" id="PF13175"/>
    </source>
</evidence>
<evidence type="ECO:0000259" key="3">
    <source>
        <dbReference type="Pfam" id="PF13304"/>
    </source>
</evidence>
<dbReference type="SUPFAM" id="SSF52540">
    <property type="entry name" value="P-loop containing nucleoside triphosphate hydrolases"/>
    <property type="match status" value="1"/>
</dbReference>
<reference evidence="4 5" key="1">
    <citation type="submission" date="2020-02" db="EMBL/GenBank/DDBJ databases">
        <title>Genome sequences of Thiorhodococcus mannitoliphagus and Thiorhodococcus minor, purple sulfur photosynthetic bacteria in the gammaproteobacterial family, Chromatiaceae.</title>
        <authorList>
            <person name="Aviles F.A."/>
            <person name="Meyer T.E."/>
            <person name="Kyndt J.A."/>
        </authorList>
    </citation>
    <scope>NUCLEOTIDE SEQUENCE [LARGE SCALE GENOMIC DNA]</scope>
    <source>
        <strain evidence="4 5">DSM 11518</strain>
    </source>
</reference>
<evidence type="ECO:0000259" key="1">
    <source>
        <dbReference type="Pfam" id="PF12476"/>
    </source>
</evidence>
<dbReference type="InterPro" id="IPR041685">
    <property type="entry name" value="AAA_GajA/Old/RecF-like"/>
</dbReference>
<dbReference type="Gene3D" id="3.40.50.300">
    <property type="entry name" value="P-loop containing nucleotide triphosphate hydrolases"/>
    <property type="match status" value="1"/>
</dbReference>
<dbReference type="Pfam" id="PF13175">
    <property type="entry name" value="AAA_15"/>
    <property type="match status" value="1"/>
</dbReference>
<gene>
    <name evidence="4" type="ORF">G3446_00445</name>
</gene>
<dbReference type="InterPro" id="IPR027417">
    <property type="entry name" value="P-loop_NTPase"/>
</dbReference>
<dbReference type="PANTHER" id="PTHR43581">
    <property type="entry name" value="ATP/GTP PHOSPHATASE"/>
    <property type="match status" value="1"/>
</dbReference>
<dbReference type="InterPro" id="IPR051396">
    <property type="entry name" value="Bact_Antivir_Def_Nuclease"/>
</dbReference>
<dbReference type="PANTHER" id="PTHR43581:SF2">
    <property type="entry name" value="EXCINUCLEASE ATPASE SUBUNIT"/>
    <property type="match status" value="1"/>
</dbReference>
<dbReference type="Pfam" id="PF13304">
    <property type="entry name" value="AAA_21"/>
    <property type="match status" value="1"/>
</dbReference>
<evidence type="ECO:0000313" key="4">
    <source>
        <dbReference type="EMBL" id="NEV60376.1"/>
    </source>
</evidence>
<dbReference type="InterPro" id="IPR022532">
    <property type="entry name" value="DUF3696"/>
</dbReference>
<dbReference type="EMBL" id="JAAIJQ010000001">
    <property type="protein sequence ID" value="NEV60376.1"/>
    <property type="molecule type" value="Genomic_DNA"/>
</dbReference>
<proteinExistence type="predicted"/>